<evidence type="ECO:0000313" key="1">
    <source>
        <dbReference type="EMBL" id="OWZ16393.1"/>
    </source>
</evidence>
<protein>
    <recommendedName>
        <fullName evidence="3">Retrotransposon gag domain-containing protein</fullName>
    </recommendedName>
</protein>
<reference evidence="2" key="1">
    <citation type="submission" date="2017-03" db="EMBL/GenBank/DDBJ databases">
        <title>Phytopthora megakarya and P. palmivora, two closely related causual agents of cacao black pod achieved similar genome size and gene model numbers by different mechanisms.</title>
        <authorList>
            <person name="Ali S."/>
            <person name="Shao J."/>
            <person name="Larry D.J."/>
            <person name="Kronmiller B."/>
            <person name="Shen D."/>
            <person name="Strem M.D."/>
            <person name="Melnick R.L."/>
            <person name="Guiltinan M.J."/>
            <person name="Tyler B.M."/>
            <person name="Meinhardt L.W."/>
            <person name="Bailey B.A."/>
        </authorList>
    </citation>
    <scope>NUCLEOTIDE SEQUENCE [LARGE SCALE GENOMIC DNA]</scope>
    <source>
        <strain evidence="2">zdho120</strain>
    </source>
</reference>
<dbReference type="AlphaFoldDB" id="A0A225WF91"/>
<name>A0A225WF91_9STRA</name>
<dbReference type="Proteomes" id="UP000198211">
    <property type="component" value="Unassembled WGS sequence"/>
</dbReference>
<organism evidence="1 2">
    <name type="scientific">Phytophthora megakarya</name>
    <dbReference type="NCBI Taxonomy" id="4795"/>
    <lineage>
        <taxon>Eukaryota</taxon>
        <taxon>Sar</taxon>
        <taxon>Stramenopiles</taxon>
        <taxon>Oomycota</taxon>
        <taxon>Peronosporomycetes</taxon>
        <taxon>Peronosporales</taxon>
        <taxon>Peronosporaceae</taxon>
        <taxon>Phytophthora</taxon>
    </lineage>
</organism>
<evidence type="ECO:0008006" key="3">
    <source>
        <dbReference type="Google" id="ProtNLM"/>
    </source>
</evidence>
<proteinExistence type="predicted"/>
<keyword evidence="2" id="KW-1185">Reference proteome</keyword>
<sequence>MDNKPLPFDEDIDGVKLNSFLFQFESYFAFKGYYDLDLDGVTVGQELDQCVRKSAVTWYKTYTQRPDTLKTWATMKYSLEKNFKEPDFQQKIRAALLSIK</sequence>
<accession>A0A225WF91</accession>
<evidence type="ECO:0000313" key="2">
    <source>
        <dbReference type="Proteomes" id="UP000198211"/>
    </source>
</evidence>
<comment type="caution">
    <text evidence="1">The sequence shown here is derived from an EMBL/GenBank/DDBJ whole genome shotgun (WGS) entry which is preliminary data.</text>
</comment>
<gene>
    <name evidence="1" type="ORF">PHMEG_0009821</name>
</gene>
<dbReference type="OrthoDB" id="127793at2759"/>
<dbReference type="EMBL" id="NBNE01000941">
    <property type="protein sequence ID" value="OWZ16393.1"/>
    <property type="molecule type" value="Genomic_DNA"/>
</dbReference>